<name>A0A4Q1KMY4_9FLAO</name>
<dbReference type="PANTHER" id="PTHR10098">
    <property type="entry name" value="RAPSYN-RELATED"/>
    <property type="match status" value="1"/>
</dbReference>
<feature type="domain" description="CHAT" evidence="3">
    <location>
        <begin position="679"/>
        <end position="943"/>
    </location>
</feature>
<evidence type="ECO:0000313" key="4">
    <source>
        <dbReference type="EMBL" id="RXR30164.1"/>
    </source>
</evidence>
<dbReference type="InterPro" id="IPR024983">
    <property type="entry name" value="CHAT_dom"/>
</dbReference>
<dbReference type="EMBL" id="SBKQ01000012">
    <property type="protein sequence ID" value="RXR30164.1"/>
    <property type="molecule type" value="Genomic_DNA"/>
</dbReference>
<keyword evidence="1" id="KW-0175">Coiled coil</keyword>
<evidence type="ECO:0000313" key="5">
    <source>
        <dbReference type="Proteomes" id="UP000289734"/>
    </source>
</evidence>
<proteinExistence type="predicted"/>
<organism evidence="4 5">
    <name type="scientific">Flavobacterium piscinae</name>
    <dbReference type="NCBI Taxonomy" id="2506424"/>
    <lineage>
        <taxon>Bacteria</taxon>
        <taxon>Pseudomonadati</taxon>
        <taxon>Bacteroidota</taxon>
        <taxon>Flavobacteriia</taxon>
        <taxon>Flavobacteriales</taxon>
        <taxon>Flavobacteriaceae</taxon>
        <taxon>Flavobacterium</taxon>
    </lineage>
</organism>
<dbReference type="Proteomes" id="UP000289734">
    <property type="component" value="Unassembled WGS sequence"/>
</dbReference>
<dbReference type="SMART" id="SM00028">
    <property type="entry name" value="TPR"/>
    <property type="match status" value="4"/>
</dbReference>
<dbReference type="InterPro" id="IPR019734">
    <property type="entry name" value="TPR_rpt"/>
</dbReference>
<feature type="transmembrane region" description="Helical" evidence="2">
    <location>
        <begin position="953"/>
        <end position="972"/>
    </location>
</feature>
<keyword evidence="5" id="KW-1185">Reference proteome</keyword>
<keyword evidence="2" id="KW-0812">Transmembrane</keyword>
<dbReference type="Pfam" id="PF12770">
    <property type="entry name" value="CHAT"/>
    <property type="match status" value="1"/>
</dbReference>
<reference evidence="5" key="1">
    <citation type="submission" date="2019-01" db="EMBL/GenBank/DDBJ databases">
        <title>Cytophagaceae bacterium strain CAR-16.</title>
        <authorList>
            <person name="Chen W.-M."/>
        </authorList>
    </citation>
    <scope>NUCLEOTIDE SEQUENCE [LARGE SCALE GENOMIC DNA]</scope>
    <source>
        <strain evidence="5">ICH-30</strain>
    </source>
</reference>
<comment type="caution">
    <text evidence="4">The sequence shown here is derived from an EMBL/GenBank/DDBJ whole genome shotgun (WGS) entry which is preliminary data.</text>
</comment>
<dbReference type="RefSeq" id="WP_129465149.1">
    <property type="nucleotide sequence ID" value="NZ_SBKQ01000012.1"/>
</dbReference>
<accession>A0A4Q1KMY4</accession>
<sequence length="976" mass="113606">MQKSKSFLSSLFLFFQIFQLFSQSKISETTADSLHFVNQYTESIRIRKSVIDQTKEFSVLERNKIKLKLSEYYLTHTWQEGLALLEKMKLRVANDSFLSDDYLIEFYGNYYHAIAYAEQDWEKSLEVAKELLNKIETTTLKTTLAKQTEVVYDIAYVYGELALPYEAISYYEKAKKLYEQQGLALTSEMALLYNNLGFEYSRLSNFKKCNDYYVLATTIWEKNASENANYLTTAYNNLIYNFIPYGEIKKAEFYLNKLKKVANQLPTTDEIAIHKVRLSILLNELKIQTFTDNISCVATHQKLFNYYKHIPKNDNFINYLSTANNVLLNFYIQNKKNQQAEKLAFETEHFLKENNYTEGLLVLYSHIVVLKRNKKEYRKALYYIDEALQLAGQTIKGNHAGLLVSKGIVLKEMGILAEAETYYQLAHKILDEEKSADIETLSYSTEIANFYLKKFEKNQEPATLQKSFLLYENCVKQFNSIYKNGLFNSKLIDYLDHVQEGLFRIAQYDFSKLETVLNAIEHTNSKYLWSNFIRNNTSKSLLELDENYTLLQNLNAEIVHYKSNIQKEKEKKPANLTKIKTFENTILELTSQIEQLQLKLLKSNANYSRLFESKYTTSDFISTLQADETLINYYPTKENVYVVVLTKEGVKQLTKIENKENLYQTVVAYRNALLSKKDLKQLNKELYDKLFKNITPHSNQLTIVCKGILSFLPFETLQVNNKFLVEQYAIHYASSLTLYAFQRDISTQKKFKLAVFHPNYENTTSSILPFAEREALFLKEKFNATYFSDNRATKTNFFKNTGSYSIYHLAMHAQVNNDNEDESKLIFGLENLYFSDLYAQKLPLDLLVLSACETGYGKNIEGEGIMSLSRAFTYSGVAATIHSLWQIPDKQGGEIMHFFYDYLAEGFSKSEALQLAKLKFLKSVKAEELKHPYYWSGFVLSGNPNALVSETNYLYYLFVAIVLLGLLFFYFFKFRK</sequence>
<evidence type="ECO:0000256" key="1">
    <source>
        <dbReference type="SAM" id="Coils"/>
    </source>
</evidence>
<evidence type="ECO:0000259" key="3">
    <source>
        <dbReference type="Pfam" id="PF12770"/>
    </source>
</evidence>
<protein>
    <submittedName>
        <fullName evidence="4">CHAT domain-containing protein</fullName>
    </submittedName>
</protein>
<dbReference type="SUPFAM" id="SSF48452">
    <property type="entry name" value="TPR-like"/>
    <property type="match status" value="2"/>
</dbReference>
<dbReference type="Gene3D" id="1.25.40.10">
    <property type="entry name" value="Tetratricopeptide repeat domain"/>
    <property type="match status" value="2"/>
</dbReference>
<dbReference type="AlphaFoldDB" id="A0A4Q1KMY4"/>
<feature type="coiled-coil region" evidence="1">
    <location>
        <begin position="551"/>
        <end position="606"/>
    </location>
</feature>
<keyword evidence="2" id="KW-1133">Transmembrane helix</keyword>
<dbReference type="InterPro" id="IPR011990">
    <property type="entry name" value="TPR-like_helical_dom_sf"/>
</dbReference>
<evidence type="ECO:0000256" key="2">
    <source>
        <dbReference type="SAM" id="Phobius"/>
    </source>
</evidence>
<dbReference type="OrthoDB" id="9771112at2"/>
<gene>
    <name evidence="4" type="ORF">EQG68_12100</name>
</gene>
<keyword evidence="2" id="KW-0472">Membrane</keyword>